<reference evidence="2" key="1">
    <citation type="submission" date="2014-05" db="EMBL/GenBank/DDBJ databases">
        <title>The transcriptome of the halophilic microalga Tetraselmis sp. GSL018 isolated from the Great Salt Lake, Utah.</title>
        <authorList>
            <person name="Jinkerson R.E."/>
            <person name="D'Adamo S."/>
            <person name="Posewitz M.C."/>
        </authorList>
    </citation>
    <scope>NUCLEOTIDE SEQUENCE</scope>
    <source>
        <strain evidence="2">GSL018</strain>
    </source>
</reference>
<dbReference type="AlphaFoldDB" id="A0A061QJL6"/>
<feature type="compositionally biased region" description="Basic and acidic residues" evidence="1">
    <location>
        <begin position="125"/>
        <end position="136"/>
    </location>
</feature>
<name>A0A061QJL6_9CHLO</name>
<feature type="non-terminal residue" evidence="2">
    <location>
        <position position="1"/>
    </location>
</feature>
<feature type="compositionally biased region" description="Basic and acidic residues" evidence="1">
    <location>
        <begin position="36"/>
        <end position="47"/>
    </location>
</feature>
<evidence type="ECO:0000256" key="1">
    <source>
        <dbReference type="SAM" id="MobiDB-lite"/>
    </source>
</evidence>
<sequence length="354" mass="39191">REAERPEPSERPDGRESAPRQQRGAEAEVEVLEGGQARERLCHRSVLERGAPGEAQRAKHRERLEAAGVGQPLAAAEVQAEERAPKSSRERRARVRSCGARGCERAEASPGAVHCSQSLRSSSRSPERPRPPRIFDRTVSSTPLQPLRSREATVWPSPDSAERASAETALQPARLRERRCLNPDRAPSSVGRMSPPAACAALDRERPRAYGAAKSSAPELRGPGGQRLSWSLRCTFCQCRHTVRRAQASRREQACRISVRTDSVRSAQGREEPSSGSELLFSSCREGLCLNKVLWKSRDVHKYRWREGKQQACEELEPSHSSISYSLFPLKEGTVGIQRDPVRDISKGGTQIQG</sequence>
<gene>
    <name evidence="2" type="ORF">TSPGSL018_30327</name>
</gene>
<feature type="region of interest" description="Disordered" evidence="1">
    <location>
        <begin position="1"/>
        <end position="195"/>
    </location>
</feature>
<feature type="compositionally biased region" description="Basic and acidic residues" evidence="1">
    <location>
        <begin position="80"/>
        <end position="90"/>
    </location>
</feature>
<organism evidence="2">
    <name type="scientific">Tetraselmis sp. GSL018</name>
    <dbReference type="NCBI Taxonomy" id="582737"/>
    <lineage>
        <taxon>Eukaryota</taxon>
        <taxon>Viridiplantae</taxon>
        <taxon>Chlorophyta</taxon>
        <taxon>core chlorophytes</taxon>
        <taxon>Chlorodendrophyceae</taxon>
        <taxon>Chlorodendrales</taxon>
        <taxon>Chlorodendraceae</taxon>
        <taxon>Tetraselmis</taxon>
    </lineage>
</organism>
<dbReference type="EMBL" id="GBEZ01027405">
    <property type="protein sequence ID" value="JAC59903.1"/>
    <property type="molecule type" value="Transcribed_RNA"/>
</dbReference>
<feature type="compositionally biased region" description="Basic and acidic residues" evidence="1">
    <location>
        <begin position="1"/>
        <end position="26"/>
    </location>
</feature>
<evidence type="ECO:0000313" key="2">
    <source>
        <dbReference type="EMBL" id="JAC59903.1"/>
    </source>
</evidence>
<accession>A0A061QJL6</accession>
<proteinExistence type="predicted"/>
<protein>
    <submittedName>
        <fullName evidence="2">Uncharacterized protein</fullName>
    </submittedName>
</protein>